<sequence length="451" mass="48489">MGCEHLYGRPSTAGKCISAPAELLPLTSLHLRPNSLSPSLSLSLASPSPSFPRFPFVFLPSPSLSFPFVLLPSSSLPFRPLPRFPFVLLPPFHSLSFSLFSPSSSSSPPPSFPFSSFPSPSSLVSLLRPPSLSSFPLRPPSLSFSLASPSPPSPLSFLLLASLSLPSPSFPLRPPSLSPSFSLPSFPFVLPLPLPRSLPSSFLSLSRSPSSLSLVSPSPPSLLLPSPSFPLRPPSLSPSLSLVSPSSSFPLPLPSSPFSPSLSFSSLLPLLSSLPFVLLPSLPLPLPFVLLPSPLPSLAWIQNAPSISRWQLHPAVWFGVPRRQEAKCVRRKKQKTVTDSHLDRQPGPAPLPRHHNDHHSPSHPSSLPLSFIASLNPVHLLNLTPVSRLSPSPLLLPRRPLPSGAPSRLTVPSLLSVIINIFIAFPALPPRPASDGLRRLTRLRGRRSLQL</sequence>
<dbReference type="AlphaFoldDB" id="A0A3R7MT45"/>
<reference evidence="2 3" key="1">
    <citation type="submission" date="2018-04" db="EMBL/GenBank/DDBJ databases">
        <authorList>
            <person name="Zhang X."/>
            <person name="Yuan J."/>
            <person name="Li F."/>
            <person name="Xiang J."/>
        </authorList>
    </citation>
    <scope>NUCLEOTIDE SEQUENCE [LARGE SCALE GENOMIC DNA]</scope>
    <source>
        <tissue evidence="2">Muscle</tissue>
    </source>
</reference>
<evidence type="ECO:0000313" key="2">
    <source>
        <dbReference type="EMBL" id="ROT85240.1"/>
    </source>
</evidence>
<evidence type="ECO:0000313" key="3">
    <source>
        <dbReference type="Proteomes" id="UP000283509"/>
    </source>
</evidence>
<dbReference type="Proteomes" id="UP000283509">
    <property type="component" value="Unassembled WGS sequence"/>
</dbReference>
<dbReference type="EMBL" id="QCYY01000354">
    <property type="protein sequence ID" value="ROT85240.1"/>
    <property type="molecule type" value="Genomic_DNA"/>
</dbReference>
<protein>
    <submittedName>
        <fullName evidence="2">Uncharacterized protein</fullName>
    </submittedName>
</protein>
<evidence type="ECO:0000256" key="1">
    <source>
        <dbReference type="SAM" id="MobiDB-lite"/>
    </source>
</evidence>
<gene>
    <name evidence="2" type="ORF">C7M84_019305</name>
</gene>
<reference evidence="2 3" key="2">
    <citation type="submission" date="2019-01" db="EMBL/GenBank/DDBJ databases">
        <title>The decoding of complex shrimp genome reveals the adaptation for benthos swimmer, frequently molting mechanism and breeding impact on genome.</title>
        <authorList>
            <person name="Sun Y."/>
            <person name="Gao Y."/>
            <person name="Yu Y."/>
        </authorList>
    </citation>
    <scope>NUCLEOTIDE SEQUENCE [LARGE SCALE GENOMIC DNA]</scope>
    <source>
        <tissue evidence="2">Muscle</tissue>
    </source>
</reference>
<feature type="region of interest" description="Disordered" evidence="1">
    <location>
        <begin position="328"/>
        <end position="365"/>
    </location>
</feature>
<organism evidence="2 3">
    <name type="scientific">Penaeus vannamei</name>
    <name type="common">Whiteleg shrimp</name>
    <name type="synonym">Litopenaeus vannamei</name>
    <dbReference type="NCBI Taxonomy" id="6689"/>
    <lineage>
        <taxon>Eukaryota</taxon>
        <taxon>Metazoa</taxon>
        <taxon>Ecdysozoa</taxon>
        <taxon>Arthropoda</taxon>
        <taxon>Crustacea</taxon>
        <taxon>Multicrustacea</taxon>
        <taxon>Malacostraca</taxon>
        <taxon>Eumalacostraca</taxon>
        <taxon>Eucarida</taxon>
        <taxon>Decapoda</taxon>
        <taxon>Dendrobranchiata</taxon>
        <taxon>Penaeoidea</taxon>
        <taxon>Penaeidae</taxon>
        <taxon>Penaeus</taxon>
    </lineage>
</organism>
<proteinExistence type="predicted"/>
<comment type="caution">
    <text evidence="2">The sequence shown here is derived from an EMBL/GenBank/DDBJ whole genome shotgun (WGS) entry which is preliminary data.</text>
</comment>
<name>A0A3R7MT45_PENVA</name>
<accession>A0A3R7MT45</accession>
<keyword evidence="3" id="KW-1185">Reference proteome</keyword>